<gene>
    <name evidence="1" type="ORF">METH_09825</name>
</gene>
<dbReference type="STRING" id="999552.METH_09825"/>
<dbReference type="Proteomes" id="UP000018780">
    <property type="component" value="Chromosome"/>
</dbReference>
<sequence>MEMPPAPEETLKAADVLRALMPDAGHLIQMPPHIDMLQIDFHSLAHWNQKAIEADQKFGQREGVLNI</sequence>
<dbReference type="PATRIC" id="fig|999552.6.peg.1961"/>
<reference evidence="1 2" key="1">
    <citation type="submission" date="2013-09" db="EMBL/GenBank/DDBJ databases">
        <authorList>
            <consortium name="DOE Joint Genome Institute"/>
            <person name="Klenk H.-P."/>
            <person name="Huntemann M."/>
            <person name="Han J."/>
            <person name="Chen A."/>
            <person name="Kyrpides N."/>
            <person name="Mavromatis K."/>
            <person name="Markowitz V."/>
            <person name="Palaniappan K."/>
            <person name="Ivanova N."/>
            <person name="Schaumberg A."/>
            <person name="Pati A."/>
            <person name="Liolios K."/>
            <person name="Nordberg H.P."/>
            <person name="Cantor M.N."/>
            <person name="Hua S.X."/>
            <person name="Woyke T."/>
        </authorList>
    </citation>
    <scope>NUCLEOTIDE SEQUENCE [LARGE SCALE GENOMIC DNA]</scope>
    <source>
        <strain evidence="1 2">DSM 14336</strain>
    </source>
</reference>
<keyword evidence="2" id="KW-1185">Reference proteome</keyword>
<organism evidence="1 2">
    <name type="scientific">Leisingera methylohalidivorans DSM 14336</name>
    <dbReference type="NCBI Taxonomy" id="999552"/>
    <lineage>
        <taxon>Bacteria</taxon>
        <taxon>Pseudomonadati</taxon>
        <taxon>Pseudomonadota</taxon>
        <taxon>Alphaproteobacteria</taxon>
        <taxon>Rhodobacterales</taxon>
        <taxon>Roseobacteraceae</taxon>
        <taxon>Leisingera</taxon>
    </lineage>
</organism>
<dbReference type="HOGENOM" id="CLU_2807176_0_0_5"/>
<dbReference type="PANTHER" id="PTHR45588">
    <property type="entry name" value="TPR DOMAIN-CONTAINING PROTEIN"/>
    <property type="match status" value="1"/>
</dbReference>
<dbReference type="OrthoDB" id="9778494at2"/>
<dbReference type="PANTHER" id="PTHR45588:SF1">
    <property type="entry name" value="WW DOMAIN-CONTAINING PROTEIN"/>
    <property type="match status" value="1"/>
</dbReference>
<protein>
    <submittedName>
        <fullName evidence="1">Uncharacterized protein</fullName>
    </submittedName>
</protein>
<dbReference type="AlphaFoldDB" id="V9VZ51"/>
<dbReference type="EMBL" id="CP006773">
    <property type="protein sequence ID" value="AHD03054.1"/>
    <property type="molecule type" value="Genomic_DNA"/>
</dbReference>
<name>V9VZ51_9RHOB</name>
<dbReference type="KEGG" id="lmd:METH_09825"/>
<evidence type="ECO:0000313" key="1">
    <source>
        <dbReference type="EMBL" id="AHD03054.1"/>
    </source>
</evidence>
<proteinExistence type="predicted"/>
<dbReference type="RefSeq" id="WP_024090215.1">
    <property type="nucleotide sequence ID" value="NC_023135.1"/>
</dbReference>
<evidence type="ECO:0000313" key="2">
    <source>
        <dbReference type="Proteomes" id="UP000018780"/>
    </source>
</evidence>
<accession>V9VZ51</accession>